<dbReference type="GO" id="GO:0005886">
    <property type="term" value="C:plasma membrane"/>
    <property type="evidence" value="ECO:0007669"/>
    <property type="project" value="UniProtKB-SubCell"/>
</dbReference>
<dbReference type="SMART" id="SM00388">
    <property type="entry name" value="HisKA"/>
    <property type="match status" value="1"/>
</dbReference>
<evidence type="ECO:0000256" key="13">
    <source>
        <dbReference type="SAM" id="Phobius"/>
    </source>
</evidence>
<dbReference type="PROSITE" id="PS50885">
    <property type="entry name" value="HAMP"/>
    <property type="match status" value="1"/>
</dbReference>
<feature type="transmembrane region" description="Helical" evidence="13">
    <location>
        <begin position="20"/>
        <end position="42"/>
    </location>
</feature>
<dbReference type="PRINTS" id="PR00344">
    <property type="entry name" value="BCTRLSENSOR"/>
</dbReference>
<feature type="domain" description="Histidine kinase" evidence="14">
    <location>
        <begin position="270"/>
        <end position="485"/>
    </location>
</feature>
<evidence type="ECO:0000256" key="5">
    <source>
        <dbReference type="ARBA" id="ARBA00022553"/>
    </source>
</evidence>
<dbReference type="AlphaFoldDB" id="A0A840DJX2"/>
<dbReference type="SUPFAM" id="SSF47384">
    <property type="entry name" value="Homodimeric domain of signal transducing histidine kinase"/>
    <property type="match status" value="1"/>
</dbReference>
<feature type="region of interest" description="Disordered" evidence="12">
    <location>
        <begin position="502"/>
        <end position="545"/>
    </location>
</feature>
<comment type="subcellular location">
    <subcellularLocation>
        <location evidence="3">Cell membrane</location>
    </subcellularLocation>
</comment>
<organism evidence="16 17">
    <name type="scientific">Canibacter oris</name>
    <dbReference type="NCBI Taxonomy" id="1365628"/>
    <lineage>
        <taxon>Bacteria</taxon>
        <taxon>Bacillati</taxon>
        <taxon>Actinomycetota</taxon>
        <taxon>Actinomycetes</taxon>
        <taxon>Micrococcales</taxon>
        <taxon>Microbacteriaceae</taxon>
        <taxon>Canibacter</taxon>
    </lineage>
</organism>
<dbReference type="InterPro" id="IPR003661">
    <property type="entry name" value="HisK_dim/P_dom"/>
</dbReference>
<dbReference type="GO" id="GO:0005509">
    <property type="term" value="F:calcium ion binding"/>
    <property type="evidence" value="ECO:0007669"/>
    <property type="project" value="UniProtKB-ARBA"/>
</dbReference>
<evidence type="ECO:0000256" key="7">
    <source>
        <dbReference type="ARBA" id="ARBA00022692"/>
    </source>
</evidence>
<dbReference type="RefSeq" id="WP_183304935.1">
    <property type="nucleotide sequence ID" value="NZ_JACIFD010000013.1"/>
</dbReference>
<evidence type="ECO:0000259" key="15">
    <source>
        <dbReference type="PROSITE" id="PS50885"/>
    </source>
</evidence>
<dbReference type="EMBL" id="JACIFD010000013">
    <property type="protein sequence ID" value="MBB4072015.1"/>
    <property type="molecule type" value="Genomic_DNA"/>
</dbReference>
<dbReference type="InterPro" id="IPR036097">
    <property type="entry name" value="HisK_dim/P_sf"/>
</dbReference>
<sequence length="545" mass="59342">MAKPTLLKRWANVTLRNKITSVTVLILLFGLSITGTGTISLLKPSLYNAQDAELQQLLSDPVLALQPGATQGQITRADVVYAPNNYYVALFDNTGAFLYDNIESESQPTPEVHSIDPQWLATPSNLRRVFDFGDPSGVHWRGVLAPVYSDIGTAPTQVSGYLLIASSTAIIDRIAAQYMTIFIGFGLAVVLLGAALTRILVTATFEPLSEVERTARDIARGDFSKRIHVETPNTEVGHVGTSLNVMLDRINSAFNDRAATIEKMQRFVGDAGHELRTPLASVRGYAELYRMGVFQSEEEVAQAMGRIEKEAIRMTSLVEDLLSLARLDASRKLEMTPLDLNALARDAVLDALAQDPDRDITVLQDPTTPMALGDEHKVRQIMTNLLANAIRHTDTGTPIEIAVSQQPHCARFEVRDHGEGVPEQHREKIFDRFWRADTSRNRETGGSGLGLSIVSSIVAAHKGRVSCHETAGGGATFRVDLPLAEPQLADNQAPDAAAVFERGLADTAAGSKPKPQNIKPAKQQLAKTASRATRKLRGKNSNKAE</sequence>
<evidence type="ECO:0000256" key="8">
    <source>
        <dbReference type="ARBA" id="ARBA00022777"/>
    </source>
</evidence>
<keyword evidence="7 13" id="KW-0812">Transmembrane</keyword>
<comment type="cofactor">
    <cofactor evidence="2">
        <name>a divalent metal cation</name>
        <dbReference type="ChEBI" id="CHEBI:60240"/>
    </cofactor>
</comment>
<dbReference type="FunFam" id="3.30.565.10:FF:000006">
    <property type="entry name" value="Sensor histidine kinase WalK"/>
    <property type="match status" value="1"/>
</dbReference>
<dbReference type="Proteomes" id="UP000571183">
    <property type="component" value="Unassembled WGS sequence"/>
</dbReference>
<evidence type="ECO:0000259" key="14">
    <source>
        <dbReference type="PROSITE" id="PS50109"/>
    </source>
</evidence>
<name>A0A840DJX2_9MICO</name>
<accession>A0A840DJX2</accession>
<dbReference type="EC" id="2.7.13.3" evidence="4"/>
<dbReference type="SMART" id="SM00387">
    <property type="entry name" value="HATPase_c"/>
    <property type="match status" value="1"/>
</dbReference>
<feature type="domain" description="HAMP" evidence="15">
    <location>
        <begin position="202"/>
        <end position="255"/>
    </location>
</feature>
<dbReference type="InterPro" id="IPR050428">
    <property type="entry name" value="TCS_sensor_his_kinase"/>
</dbReference>
<evidence type="ECO:0000256" key="3">
    <source>
        <dbReference type="ARBA" id="ARBA00004236"/>
    </source>
</evidence>
<dbReference type="InterPro" id="IPR005467">
    <property type="entry name" value="His_kinase_dom"/>
</dbReference>
<evidence type="ECO:0000256" key="2">
    <source>
        <dbReference type="ARBA" id="ARBA00001968"/>
    </source>
</evidence>
<dbReference type="SUPFAM" id="SSF158472">
    <property type="entry name" value="HAMP domain-like"/>
    <property type="match status" value="1"/>
</dbReference>
<evidence type="ECO:0000313" key="17">
    <source>
        <dbReference type="Proteomes" id="UP000571183"/>
    </source>
</evidence>
<comment type="catalytic activity">
    <reaction evidence="1">
        <text>ATP + protein L-histidine = ADP + protein N-phospho-L-histidine.</text>
        <dbReference type="EC" id="2.7.13.3"/>
    </reaction>
</comment>
<keyword evidence="6 16" id="KW-0808">Transferase</keyword>
<evidence type="ECO:0000256" key="6">
    <source>
        <dbReference type="ARBA" id="ARBA00022679"/>
    </source>
</evidence>
<evidence type="ECO:0000256" key="1">
    <source>
        <dbReference type="ARBA" id="ARBA00000085"/>
    </source>
</evidence>
<evidence type="ECO:0000256" key="4">
    <source>
        <dbReference type="ARBA" id="ARBA00012438"/>
    </source>
</evidence>
<dbReference type="Pfam" id="PF02518">
    <property type="entry name" value="HATPase_c"/>
    <property type="match status" value="1"/>
</dbReference>
<dbReference type="FunFam" id="1.10.287.130:FF:000001">
    <property type="entry name" value="Two-component sensor histidine kinase"/>
    <property type="match status" value="1"/>
</dbReference>
<evidence type="ECO:0000256" key="9">
    <source>
        <dbReference type="ARBA" id="ARBA00022989"/>
    </source>
</evidence>
<reference evidence="16" key="1">
    <citation type="submission" date="2020-08" db="EMBL/GenBank/DDBJ databases">
        <title>Sequencing the genomes of 1000 actinobacteria strains.</title>
        <authorList>
            <person name="Klenk H.-P."/>
        </authorList>
    </citation>
    <scope>NUCLEOTIDE SEQUENCE [LARGE SCALE GENOMIC DNA]</scope>
    <source>
        <strain evidence="16">DSM 27064</strain>
    </source>
</reference>
<evidence type="ECO:0000256" key="10">
    <source>
        <dbReference type="ARBA" id="ARBA00023012"/>
    </source>
</evidence>
<protein>
    <recommendedName>
        <fullName evidence="4">histidine kinase</fullName>
        <ecNumber evidence="4">2.7.13.3</ecNumber>
    </recommendedName>
</protein>
<dbReference type="GO" id="GO:0000155">
    <property type="term" value="F:phosphorelay sensor kinase activity"/>
    <property type="evidence" value="ECO:0007669"/>
    <property type="project" value="InterPro"/>
</dbReference>
<keyword evidence="10" id="KW-0902">Two-component regulatory system</keyword>
<dbReference type="Gene3D" id="1.10.287.130">
    <property type="match status" value="1"/>
</dbReference>
<dbReference type="Gene3D" id="3.30.565.10">
    <property type="entry name" value="Histidine kinase-like ATPase, C-terminal domain"/>
    <property type="match status" value="1"/>
</dbReference>
<keyword evidence="9 13" id="KW-1133">Transmembrane helix</keyword>
<dbReference type="PROSITE" id="PS50109">
    <property type="entry name" value="HIS_KIN"/>
    <property type="match status" value="1"/>
</dbReference>
<dbReference type="InterPro" id="IPR003594">
    <property type="entry name" value="HATPase_dom"/>
</dbReference>
<dbReference type="SUPFAM" id="SSF55874">
    <property type="entry name" value="ATPase domain of HSP90 chaperone/DNA topoisomerase II/histidine kinase"/>
    <property type="match status" value="1"/>
</dbReference>
<dbReference type="Gene3D" id="6.10.340.10">
    <property type="match status" value="1"/>
</dbReference>
<dbReference type="InterPro" id="IPR036890">
    <property type="entry name" value="HATPase_C_sf"/>
</dbReference>
<evidence type="ECO:0000256" key="12">
    <source>
        <dbReference type="SAM" id="MobiDB-lite"/>
    </source>
</evidence>
<keyword evidence="11 13" id="KW-0472">Membrane</keyword>
<feature type="transmembrane region" description="Helical" evidence="13">
    <location>
        <begin position="178"/>
        <end position="201"/>
    </location>
</feature>
<evidence type="ECO:0000313" key="16">
    <source>
        <dbReference type="EMBL" id="MBB4072015.1"/>
    </source>
</evidence>
<keyword evidence="8 16" id="KW-0418">Kinase</keyword>
<dbReference type="PANTHER" id="PTHR45436:SF5">
    <property type="entry name" value="SENSOR HISTIDINE KINASE TRCS"/>
    <property type="match status" value="1"/>
</dbReference>
<proteinExistence type="predicted"/>
<comment type="caution">
    <text evidence="16">The sequence shown here is derived from an EMBL/GenBank/DDBJ whole genome shotgun (WGS) entry which is preliminary data.</text>
</comment>
<evidence type="ECO:0000256" key="11">
    <source>
        <dbReference type="ARBA" id="ARBA00023136"/>
    </source>
</evidence>
<dbReference type="CDD" id="cd00082">
    <property type="entry name" value="HisKA"/>
    <property type="match status" value="1"/>
</dbReference>
<keyword evidence="17" id="KW-1185">Reference proteome</keyword>
<dbReference type="Pfam" id="PF00512">
    <property type="entry name" value="HisKA"/>
    <property type="match status" value="1"/>
</dbReference>
<dbReference type="Pfam" id="PF00672">
    <property type="entry name" value="HAMP"/>
    <property type="match status" value="1"/>
</dbReference>
<dbReference type="InterPro" id="IPR003660">
    <property type="entry name" value="HAMP_dom"/>
</dbReference>
<dbReference type="CDD" id="cd06225">
    <property type="entry name" value="HAMP"/>
    <property type="match status" value="1"/>
</dbReference>
<dbReference type="InterPro" id="IPR004358">
    <property type="entry name" value="Sig_transdc_His_kin-like_C"/>
</dbReference>
<gene>
    <name evidence="16" type="ORF">F5897_001338</name>
</gene>
<dbReference type="SMART" id="SM00304">
    <property type="entry name" value="HAMP"/>
    <property type="match status" value="1"/>
</dbReference>
<dbReference type="PANTHER" id="PTHR45436">
    <property type="entry name" value="SENSOR HISTIDINE KINASE YKOH"/>
    <property type="match status" value="1"/>
</dbReference>
<feature type="compositionally biased region" description="Basic residues" evidence="12">
    <location>
        <begin position="532"/>
        <end position="545"/>
    </location>
</feature>
<keyword evidence="5" id="KW-0597">Phosphoprotein</keyword>